<protein>
    <recommendedName>
        <fullName evidence="2">nicotinate phosphoribosyltransferase</fullName>
        <ecNumber evidence="2">6.3.4.21</ecNumber>
    </recommendedName>
</protein>
<comment type="pathway">
    <text evidence="1">Cofactor biosynthesis; NAD(+) biosynthesis; nicotinate D-ribonucleotide from nicotinate: step 1/1.</text>
</comment>
<reference evidence="7 8" key="1">
    <citation type="journal article" date="2020" name="Food Funct.">
        <title>Screening of Lactobacillus salivarius strains from the feces of Chinese populations and the evaluation of their effects against intestinal inflammation in mice.</title>
        <authorList>
            <person name="Zhai Q."/>
            <person name="Shen X."/>
            <person name="Cen S."/>
            <person name="Zhang C."/>
            <person name="Tian F."/>
            <person name="Zhao J."/>
            <person name="Zhang H."/>
            <person name="Xue Y."/>
            <person name="Chen W."/>
        </authorList>
    </citation>
    <scope>NUCLEOTIDE SEQUENCE [LARGE SCALE GENOMIC DNA]</scope>
    <source>
        <strain evidence="7 8">FZJTZ9M6.scaf</strain>
    </source>
</reference>
<dbReference type="Pfam" id="PF17956">
    <property type="entry name" value="NAPRTase_C"/>
    <property type="match status" value="1"/>
</dbReference>
<dbReference type="PANTHER" id="PTHR11098">
    <property type="entry name" value="NICOTINATE PHOSPHORIBOSYLTRANSFERASE"/>
    <property type="match status" value="1"/>
</dbReference>
<keyword evidence="7" id="KW-0808">Transferase</keyword>
<evidence type="ECO:0000256" key="5">
    <source>
        <dbReference type="ARBA" id="ARBA00022642"/>
    </source>
</evidence>
<dbReference type="AlphaFoldDB" id="A0ABD6JA06"/>
<dbReference type="InterPro" id="IPR036068">
    <property type="entry name" value="Nicotinate_pribotase-like_C"/>
</dbReference>
<keyword evidence="7" id="KW-0328">Glycosyltransferase</keyword>
<dbReference type="InterPro" id="IPR041619">
    <property type="entry name" value="NAPRTase_C"/>
</dbReference>
<dbReference type="InterPro" id="IPR007229">
    <property type="entry name" value="Nic_PRibTrfase-Fam"/>
</dbReference>
<evidence type="ECO:0000259" key="6">
    <source>
        <dbReference type="Pfam" id="PF17956"/>
    </source>
</evidence>
<organism evidence="7 8">
    <name type="scientific">Ligilactobacillus salivarius</name>
    <dbReference type="NCBI Taxonomy" id="1624"/>
    <lineage>
        <taxon>Bacteria</taxon>
        <taxon>Bacillati</taxon>
        <taxon>Bacillota</taxon>
        <taxon>Bacilli</taxon>
        <taxon>Lactobacillales</taxon>
        <taxon>Lactobacillaceae</taxon>
        <taxon>Ligilactobacillus</taxon>
    </lineage>
</organism>
<dbReference type="GO" id="GO:0016757">
    <property type="term" value="F:glycosyltransferase activity"/>
    <property type="evidence" value="ECO:0007669"/>
    <property type="project" value="UniProtKB-KW"/>
</dbReference>
<dbReference type="EC" id="6.3.4.21" evidence="2"/>
<dbReference type="SUPFAM" id="SSF51690">
    <property type="entry name" value="Nicotinate/Quinolinate PRTase C-terminal domain-like"/>
    <property type="match status" value="1"/>
</dbReference>
<dbReference type="PANTHER" id="PTHR11098:SF1">
    <property type="entry name" value="NICOTINATE PHOSPHORIBOSYLTRANSFERASE"/>
    <property type="match status" value="1"/>
</dbReference>
<evidence type="ECO:0000313" key="8">
    <source>
        <dbReference type="Proteomes" id="UP000470980"/>
    </source>
</evidence>
<dbReference type="Proteomes" id="UP000470980">
    <property type="component" value="Unassembled WGS sequence"/>
</dbReference>
<feature type="non-terminal residue" evidence="7">
    <location>
        <position position="1"/>
    </location>
</feature>
<dbReference type="Gene3D" id="3.20.140.10">
    <property type="entry name" value="nicotinate phosphoribosyltransferase"/>
    <property type="match status" value="1"/>
</dbReference>
<proteinExistence type="predicted"/>
<comment type="caution">
    <text evidence="7">The sequence shown here is derived from an EMBL/GenBank/DDBJ whole genome shotgun (WGS) entry which is preliminary data.</text>
</comment>
<evidence type="ECO:0000313" key="7">
    <source>
        <dbReference type="EMBL" id="MYY73968.1"/>
    </source>
</evidence>
<dbReference type="EMBL" id="VSTR01000052">
    <property type="protein sequence ID" value="MYY73968.1"/>
    <property type="molecule type" value="Genomic_DNA"/>
</dbReference>
<accession>A0ABD6JA06</accession>
<keyword evidence="5" id="KW-0662">Pyridine nucleotide biosynthesis</keyword>
<gene>
    <name evidence="7" type="ORF">FYL10_10180</name>
</gene>
<feature type="non-terminal residue" evidence="7">
    <location>
        <position position="170"/>
    </location>
</feature>
<keyword evidence="4" id="KW-0436">Ligase</keyword>
<keyword evidence="3" id="KW-0597">Phosphoprotein</keyword>
<sequence length="170" mass="18817">VVKSLLDEGAPIDNFGIGERLITSSSSPVLSGVYKLAEEKINDQWIPKIKVSDSREKITLPGNKQVYRIYRQDNLHQAIADVIALADEHITAPLKVVNANSAATHVSQVLTNFNAKPLMQEYLGSNASPIENDLFKIQQFSMDQVAELPEATKRLVNPDRYPVYLTATLA</sequence>
<evidence type="ECO:0000256" key="2">
    <source>
        <dbReference type="ARBA" id="ARBA00013236"/>
    </source>
</evidence>
<dbReference type="GO" id="GO:0004516">
    <property type="term" value="F:nicotinate phosphoribosyltransferase activity"/>
    <property type="evidence" value="ECO:0007669"/>
    <property type="project" value="UniProtKB-EC"/>
</dbReference>
<name>A0ABD6JA06_9LACO</name>
<evidence type="ECO:0000256" key="3">
    <source>
        <dbReference type="ARBA" id="ARBA00022553"/>
    </source>
</evidence>
<evidence type="ECO:0000256" key="1">
    <source>
        <dbReference type="ARBA" id="ARBA00004952"/>
    </source>
</evidence>
<feature type="domain" description="Nicotinate phosphoribosyltransferase C-terminal" evidence="6">
    <location>
        <begin position="63"/>
        <end position="169"/>
    </location>
</feature>
<evidence type="ECO:0000256" key="4">
    <source>
        <dbReference type="ARBA" id="ARBA00022598"/>
    </source>
</evidence>
<dbReference type="GO" id="GO:0009435">
    <property type="term" value="P:NAD+ biosynthetic process"/>
    <property type="evidence" value="ECO:0007669"/>
    <property type="project" value="UniProtKB-ARBA"/>
</dbReference>